<reference evidence="2 3" key="1">
    <citation type="journal article" date="2006" name="J. Bacteriol.">
        <title>Complete genome sequence of Yersinia pestis strains Antiqua and Nepal516: evidence of gene reduction in an emerging pathogen.</title>
        <authorList>
            <person name="Chain P.S."/>
            <person name="Hu P."/>
            <person name="Malfatti S.A."/>
            <person name="Radnedge L."/>
            <person name="Larimer F."/>
            <person name="Vergez L.M."/>
            <person name="Worsham P."/>
            <person name="Chu M.C."/>
            <person name="Andersen G.L."/>
        </authorList>
    </citation>
    <scope>NUCLEOTIDE SEQUENCE [LARGE SCALE GENOMIC DNA]</scope>
    <source>
        <strain evidence="2 3">Antiqua</strain>
    </source>
</reference>
<evidence type="ECO:0008006" key="4">
    <source>
        <dbReference type="Google" id="ProtNLM"/>
    </source>
</evidence>
<dbReference type="RefSeq" id="WP_002210388.1">
    <property type="nucleotide sequence ID" value="NC_008150.1"/>
</dbReference>
<dbReference type="HOGENOM" id="CLU_839239_0_0_6"/>
<feature type="signal peptide" evidence="1">
    <location>
        <begin position="1"/>
        <end position="18"/>
    </location>
</feature>
<dbReference type="KEGG" id="ypa:YPA_3183"/>
<evidence type="ECO:0000313" key="3">
    <source>
        <dbReference type="Proteomes" id="UP000001971"/>
    </source>
</evidence>
<dbReference type="Proteomes" id="UP000001971">
    <property type="component" value="Chromosome"/>
</dbReference>
<feature type="chain" id="PRO_5007399695" description="Porin" evidence="1">
    <location>
        <begin position="19"/>
        <end position="331"/>
    </location>
</feature>
<gene>
    <name evidence="2" type="ordered locus">YPA_3183</name>
</gene>
<proteinExistence type="predicted"/>
<organism evidence="2 3">
    <name type="scientific">Yersinia pestis bv. Antiqua (strain Antiqua)</name>
    <dbReference type="NCBI Taxonomy" id="360102"/>
    <lineage>
        <taxon>Bacteria</taxon>
        <taxon>Pseudomonadati</taxon>
        <taxon>Pseudomonadota</taxon>
        <taxon>Gammaproteobacteria</taxon>
        <taxon>Enterobacterales</taxon>
        <taxon>Yersiniaceae</taxon>
        <taxon>Yersinia</taxon>
    </lineage>
</organism>
<dbReference type="Pfam" id="PF13557">
    <property type="entry name" value="Phenol_MetA_deg"/>
    <property type="match status" value="1"/>
</dbReference>
<dbReference type="AlphaFoldDB" id="A0A0E1NWZ1"/>
<accession>A0A0E1NWZ1</accession>
<sequence precursor="true">MKRLLLSALLITPGTLLAADAQELPLLSGGDAPTIKNSNLDLFGVSRDFGDIIFIDDDRTVNDSAPKRTRVFTGYEYENIKFSNHPAQLYSTLVFADGSTKITDSFSMGYVLRETTIYDGPRNNAFAGSDKSRRDSFMEIQLLPKYINWVNENLSYGAELGYERFTDAKDAPEKQMYHIRPEINLGFGRNFLHLNAELGWIDRTDRGAYIETEPLYLYRVTDNFNIGAKAYYHAEDNDYRWRETAIRPLIQYRFANSTYLELRWEIGGIRTHDGSGYNYNNYGLYTEIPFNPTISFMADLQYKDQKQHRGNEWSWGDKEDIFAKVGFILNF</sequence>
<name>A0A0E1NWZ1_YERPA</name>
<protein>
    <recommendedName>
        <fullName evidence="4">Porin</fullName>
    </recommendedName>
</protein>
<evidence type="ECO:0000256" key="1">
    <source>
        <dbReference type="SAM" id="SignalP"/>
    </source>
</evidence>
<dbReference type="PATRIC" id="fig|360102.15.peg.1896"/>
<dbReference type="InterPro" id="IPR025737">
    <property type="entry name" value="FApF"/>
</dbReference>
<evidence type="ECO:0000313" key="2">
    <source>
        <dbReference type="EMBL" id="ABG15145.1"/>
    </source>
</evidence>
<keyword evidence="1" id="KW-0732">Signal</keyword>
<dbReference type="EMBL" id="CP000308">
    <property type="protein sequence ID" value="ABG15145.1"/>
    <property type="molecule type" value="Genomic_DNA"/>
</dbReference>
<dbReference type="GeneID" id="57974012"/>